<accession>A0AA86UVE3</accession>
<reference evidence="2" key="1">
    <citation type="submission" date="2023-06" db="EMBL/GenBank/DDBJ databases">
        <authorList>
            <person name="Kurt Z."/>
        </authorList>
    </citation>
    <scope>NUCLEOTIDE SEQUENCE</scope>
</reference>
<dbReference type="InterPro" id="IPR008610">
    <property type="entry name" value="Ebp2"/>
</dbReference>
<feature type="region of interest" description="Disordered" evidence="1">
    <location>
        <begin position="166"/>
        <end position="204"/>
    </location>
</feature>
<dbReference type="EMBL" id="CAXDID020000401">
    <property type="protein sequence ID" value="CAL6087421.1"/>
    <property type="molecule type" value="Genomic_DNA"/>
</dbReference>
<reference evidence="3 4" key="2">
    <citation type="submission" date="2024-07" db="EMBL/GenBank/DDBJ databases">
        <authorList>
            <person name="Akdeniz Z."/>
        </authorList>
    </citation>
    <scope>NUCLEOTIDE SEQUENCE [LARGE SCALE GENOMIC DNA]</scope>
</reference>
<evidence type="ECO:0000313" key="2">
    <source>
        <dbReference type="EMBL" id="CAI9966342.1"/>
    </source>
</evidence>
<keyword evidence="4" id="KW-1185">Reference proteome</keyword>
<evidence type="ECO:0000256" key="1">
    <source>
        <dbReference type="SAM" id="MobiDB-lite"/>
    </source>
</evidence>
<name>A0AA86UVE3_9EUKA</name>
<feature type="compositionally biased region" description="Basic residues" evidence="1">
    <location>
        <begin position="182"/>
        <end position="193"/>
    </location>
</feature>
<dbReference type="Proteomes" id="UP001642409">
    <property type="component" value="Unassembled WGS sequence"/>
</dbReference>
<organism evidence="2">
    <name type="scientific">Hexamita inflata</name>
    <dbReference type="NCBI Taxonomy" id="28002"/>
    <lineage>
        <taxon>Eukaryota</taxon>
        <taxon>Metamonada</taxon>
        <taxon>Diplomonadida</taxon>
        <taxon>Hexamitidae</taxon>
        <taxon>Hexamitinae</taxon>
        <taxon>Hexamita</taxon>
    </lineage>
</organism>
<feature type="compositionally biased region" description="Basic and acidic residues" evidence="1">
    <location>
        <begin position="194"/>
        <end position="204"/>
    </location>
</feature>
<comment type="caution">
    <text evidence="2">The sequence shown here is derived from an EMBL/GenBank/DDBJ whole genome shotgun (WGS) entry which is preliminary data.</text>
</comment>
<evidence type="ECO:0000313" key="3">
    <source>
        <dbReference type="EMBL" id="CAL6087421.1"/>
    </source>
</evidence>
<evidence type="ECO:0000313" key="4">
    <source>
        <dbReference type="Proteomes" id="UP001642409"/>
    </source>
</evidence>
<proteinExistence type="predicted"/>
<dbReference type="AlphaFoldDB" id="A0AA86UVE3"/>
<sequence length="204" mass="24151">MKEQLQLALASLINPDEHYIDYLSMVTKHKRPSDDADDADIDQYNIELAKSCVTQAKINLIAEDIPFRKPTDFTPQMFRSNNIEQRVERIQEKKSQELQMQQQIRKRRLERQQQIALQHGKRMGKHTQIRMQKEIIEKWKAERAQLQKNGVDESKLPSLEDIEAKYAKEKKTNRSQKNAKFGGKHTKAKAKRQLSRDKRREDRK</sequence>
<dbReference type="EMBL" id="CATOUU010001006">
    <property type="protein sequence ID" value="CAI9966342.1"/>
    <property type="molecule type" value="Genomic_DNA"/>
</dbReference>
<protein>
    <submittedName>
        <fullName evidence="2">Eukaryotic rRNA processing protein EBP2</fullName>
    </submittedName>
    <submittedName>
        <fullName evidence="3">Eukaryotic_rRNA processing protein EBP2</fullName>
    </submittedName>
</protein>
<gene>
    <name evidence="2" type="ORF">HINF_LOCUS53987</name>
    <name evidence="3" type="ORF">HINF_LOCUS63637</name>
</gene>
<dbReference type="Pfam" id="PF05890">
    <property type="entry name" value="Ebp2"/>
    <property type="match status" value="1"/>
</dbReference>